<keyword evidence="3" id="KW-1185">Reference proteome</keyword>
<dbReference type="Pfam" id="PF20057">
    <property type="entry name" value="DUF6456"/>
    <property type="match status" value="1"/>
</dbReference>
<proteinExistence type="predicted"/>
<dbReference type="PATRIC" id="fig|1420583.3.peg.648"/>
<evidence type="ECO:0000313" key="2">
    <source>
        <dbReference type="EMBL" id="KMS57243.1"/>
    </source>
</evidence>
<dbReference type="InterPro" id="IPR045599">
    <property type="entry name" value="DUF6456"/>
</dbReference>
<reference evidence="2 3" key="1">
    <citation type="journal article" date="2015" name="G3 (Bethesda)">
        <title>Insights into Ongoing Evolution of the Hexachlorocyclohexane Catabolic Pathway from Comparative Genomics of Ten Sphingomonadaceae Strains.</title>
        <authorList>
            <person name="Pearce S.L."/>
            <person name="Oakeshott J.G."/>
            <person name="Pandey G."/>
        </authorList>
    </citation>
    <scope>NUCLEOTIDE SEQUENCE [LARGE SCALE GENOMIC DNA]</scope>
    <source>
        <strain evidence="2 3">LL01</strain>
    </source>
</reference>
<gene>
    <name evidence="2" type="ORF">V473_03215</name>
</gene>
<name>A0A0J7Y1E0_9SPHN</name>
<accession>A0A0J7Y1E0</accession>
<feature type="domain" description="DUF6456" evidence="1">
    <location>
        <begin position="22"/>
        <end position="148"/>
    </location>
</feature>
<comment type="caution">
    <text evidence="2">The sequence shown here is derived from an EMBL/GenBank/DDBJ whole genome shotgun (WGS) entry which is preliminary data.</text>
</comment>
<dbReference type="EMBL" id="JACT01000001">
    <property type="protein sequence ID" value="KMS57243.1"/>
    <property type="molecule type" value="Genomic_DNA"/>
</dbReference>
<dbReference type="STRING" id="1420583.V473_03215"/>
<dbReference type="Proteomes" id="UP000052232">
    <property type="component" value="Unassembled WGS sequence"/>
</dbReference>
<dbReference type="AlphaFoldDB" id="A0A0J7Y1E0"/>
<sequence length="150" mass="15985">MAATHIEQMIEDPEGQTQAVLVHVGESPLAWLHARGLLSERHYLAGDMLRRDWERAGLGARVTMRWDAAPRSANSGGGAGDPTLAQLSARERFHGAIAAAGPGLADILWRVACAGEGLVAAEKALGWPSRAGKLVLTLALDRVAGWYRVS</sequence>
<protein>
    <recommendedName>
        <fullName evidence="1">DUF6456 domain-containing protein</fullName>
    </recommendedName>
</protein>
<evidence type="ECO:0000259" key="1">
    <source>
        <dbReference type="Pfam" id="PF20057"/>
    </source>
</evidence>
<dbReference type="RefSeq" id="WP_066600456.1">
    <property type="nucleotide sequence ID" value="NZ_KQ130434.1"/>
</dbReference>
<evidence type="ECO:0000313" key="3">
    <source>
        <dbReference type="Proteomes" id="UP000052232"/>
    </source>
</evidence>
<organism evidence="2 3">
    <name type="scientific">Sphingobium cupriresistens LL01</name>
    <dbReference type="NCBI Taxonomy" id="1420583"/>
    <lineage>
        <taxon>Bacteria</taxon>
        <taxon>Pseudomonadati</taxon>
        <taxon>Pseudomonadota</taxon>
        <taxon>Alphaproteobacteria</taxon>
        <taxon>Sphingomonadales</taxon>
        <taxon>Sphingomonadaceae</taxon>
        <taxon>Sphingobium</taxon>
    </lineage>
</organism>